<feature type="region of interest" description="Disordered" evidence="1">
    <location>
        <begin position="263"/>
        <end position="284"/>
    </location>
</feature>
<dbReference type="AlphaFoldDB" id="M7BV71"/>
<accession>M7BV71</accession>
<reference evidence="3" key="1">
    <citation type="journal article" date="2013" name="Nat. Genet.">
        <title>The draft genomes of soft-shell turtle and green sea turtle yield insights into the development and evolution of the turtle-specific body plan.</title>
        <authorList>
            <person name="Wang Z."/>
            <person name="Pascual-Anaya J."/>
            <person name="Zadissa A."/>
            <person name="Li W."/>
            <person name="Niimura Y."/>
            <person name="Huang Z."/>
            <person name="Li C."/>
            <person name="White S."/>
            <person name="Xiong Z."/>
            <person name="Fang D."/>
            <person name="Wang B."/>
            <person name="Ming Y."/>
            <person name="Chen Y."/>
            <person name="Zheng Y."/>
            <person name="Kuraku S."/>
            <person name="Pignatelli M."/>
            <person name="Herrero J."/>
            <person name="Beal K."/>
            <person name="Nozawa M."/>
            <person name="Li Q."/>
            <person name="Wang J."/>
            <person name="Zhang H."/>
            <person name="Yu L."/>
            <person name="Shigenobu S."/>
            <person name="Wang J."/>
            <person name="Liu J."/>
            <person name="Flicek P."/>
            <person name="Searle S."/>
            <person name="Wang J."/>
            <person name="Kuratani S."/>
            <person name="Yin Y."/>
            <person name="Aken B."/>
            <person name="Zhang G."/>
            <person name="Irie N."/>
        </authorList>
    </citation>
    <scope>NUCLEOTIDE SEQUENCE [LARGE SCALE GENOMIC DNA]</scope>
</reference>
<proteinExistence type="predicted"/>
<evidence type="ECO:0000256" key="1">
    <source>
        <dbReference type="SAM" id="MobiDB-lite"/>
    </source>
</evidence>
<dbReference type="Proteomes" id="UP000031443">
    <property type="component" value="Unassembled WGS sequence"/>
</dbReference>
<dbReference type="EMBL" id="KB485296">
    <property type="protein sequence ID" value="EMP41726.1"/>
    <property type="molecule type" value="Genomic_DNA"/>
</dbReference>
<feature type="region of interest" description="Disordered" evidence="1">
    <location>
        <begin position="193"/>
        <end position="225"/>
    </location>
</feature>
<sequence length="284" mass="31313">MGTAHMLARSSPTPEPGDAQRCAVSCGISVQFLTSRAPHLTDKPIVLISHRCKLSRNTEEPTAHGDTLRPGGISGRELSATSKALSVLLKKSVFTGDSETRRSQRYLLTWGGPRLVCLSVKPKRLVFPVFLLRDSVYTTVSPREANISLEGLCWKGDSGLQQQELEEGINPHPGHSLCLNSSDKLLKKPSMKPFHLTQNPPRTCALPSDRPPTAETEPPVERNAASAYQHRQLAVTTPHAMQGSISPFQSWEDCVGQNILQLHSDPDLDMLPEEEEERDGKRKE</sequence>
<name>M7BV71_CHEMY</name>
<organism evidence="2 3">
    <name type="scientific">Chelonia mydas</name>
    <name type="common">Green sea-turtle</name>
    <name type="synonym">Chelonia agassizi</name>
    <dbReference type="NCBI Taxonomy" id="8469"/>
    <lineage>
        <taxon>Eukaryota</taxon>
        <taxon>Metazoa</taxon>
        <taxon>Chordata</taxon>
        <taxon>Craniata</taxon>
        <taxon>Vertebrata</taxon>
        <taxon>Euteleostomi</taxon>
        <taxon>Archelosauria</taxon>
        <taxon>Testudinata</taxon>
        <taxon>Testudines</taxon>
        <taxon>Cryptodira</taxon>
        <taxon>Durocryptodira</taxon>
        <taxon>Americhelydia</taxon>
        <taxon>Chelonioidea</taxon>
        <taxon>Cheloniidae</taxon>
        <taxon>Chelonia</taxon>
    </lineage>
</organism>
<keyword evidence="3" id="KW-1185">Reference proteome</keyword>
<evidence type="ECO:0000313" key="2">
    <source>
        <dbReference type="EMBL" id="EMP41726.1"/>
    </source>
</evidence>
<feature type="compositionally biased region" description="Acidic residues" evidence="1">
    <location>
        <begin position="267"/>
        <end position="277"/>
    </location>
</feature>
<evidence type="ECO:0000313" key="3">
    <source>
        <dbReference type="Proteomes" id="UP000031443"/>
    </source>
</evidence>
<gene>
    <name evidence="2" type="ORF">UY3_01022</name>
</gene>
<protein>
    <submittedName>
        <fullName evidence="2">Uncharacterized protein</fullName>
    </submittedName>
</protein>